<dbReference type="Pfam" id="PF07228">
    <property type="entry name" value="SpoIIE"/>
    <property type="match status" value="1"/>
</dbReference>
<dbReference type="InterPro" id="IPR001932">
    <property type="entry name" value="PPM-type_phosphatase-like_dom"/>
</dbReference>
<dbReference type="AlphaFoldDB" id="X1AN63"/>
<evidence type="ECO:0000259" key="2">
    <source>
        <dbReference type="SMART" id="SM00331"/>
    </source>
</evidence>
<dbReference type="Gene3D" id="3.60.40.10">
    <property type="entry name" value="PPM-type phosphatase domain"/>
    <property type="match status" value="1"/>
</dbReference>
<reference evidence="3" key="1">
    <citation type="journal article" date="2014" name="Front. Microbiol.">
        <title>High frequency of phylogenetically diverse reductive dehalogenase-homologous genes in deep subseafloor sedimentary metagenomes.</title>
        <authorList>
            <person name="Kawai M."/>
            <person name="Futagami T."/>
            <person name="Toyoda A."/>
            <person name="Takaki Y."/>
            <person name="Nishi S."/>
            <person name="Hori S."/>
            <person name="Arai W."/>
            <person name="Tsubouchi T."/>
            <person name="Morono Y."/>
            <person name="Uchiyama I."/>
            <person name="Ito T."/>
            <person name="Fujiyama A."/>
            <person name="Inagaki F."/>
            <person name="Takami H."/>
        </authorList>
    </citation>
    <scope>NUCLEOTIDE SEQUENCE</scope>
    <source>
        <strain evidence="3">Expedition CK06-06</strain>
    </source>
</reference>
<keyword evidence="1" id="KW-0378">Hydrolase</keyword>
<dbReference type="GO" id="GO:0016791">
    <property type="term" value="F:phosphatase activity"/>
    <property type="evidence" value="ECO:0007669"/>
    <property type="project" value="TreeGrafter"/>
</dbReference>
<evidence type="ECO:0000313" key="3">
    <source>
        <dbReference type="EMBL" id="GAG84165.1"/>
    </source>
</evidence>
<organism evidence="3">
    <name type="scientific">marine sediment metagenome</name>
    <dbReference type="NCBI Taxonomy" id="412755"/>
    <lineage>
        <taxon>unclassified sequences</taxon>
        <taxon>metagenomes</taxon>
        <taxon>ecological metagenomes</taxon>
    </lineage>
</organism>
<accession>X1AN63</accession>
<feature type="domain" description="PPM-type phosphatase" evidence="2">
    <location>
        <begin position="1"/>
        <end position="143"/>
    </location>
</feature>
<sequence>MLKDARANLFVTAFYGILDPENGSLTYCNAGQNPPLLIRNSDQENIISLQRTGIAIGIEENSTWTTETITIDHGDILVLYTDGIPDAQDEDGDFFDDEPIIEITRTNADNFAHEIQSAIIDAVQEFAGTAPQSDDITLMVLMRNKQT</sequence>
<protein>
    <recommendedName>
        <fullName evidence="2">PPM-type phosphatase domain-containing protein</fullName>
    </recommendedName>
</protein>
<dbReference type="PANTHER" id="PTHR43156:SF2">
    <property type="entry name" value="STAGE II SPORULATION PROTEIN E"/>
    <property type="match status" value="1"/>
</dbReference>
<dbReference type="EMBL" id="BART01010030">
    <property type="protein sequence ID" value="GAG84165.1"/>
    <property type="molecule type" value="Genomic_DNA"/>
</dbReference>
<evidence type="ECO:0000256" key="1">
    <source>
        <dbReference type="ARBA" id="ARBA00022801"/>
    </source>
</evidence>
<dbReference type="PANTHER" id="PTHR43156">
    <property type="entry name" value="STAGE II SPORULATION PROTEIN E-RELATED"/>
    <property type="match status" value="1"/>
</dbReference>
<dbReference type="InterPro" id="IPR036457">
    <property type="entry name" value="PPM-type-like_dom_sf"/>
</dbReference>
<dbReference type="SMART" id="SM00331">
    <property type="entry name" value="PP2C_SIG"/>
    <property type="match status" value="1"/>
</dbReference>
<dbReference type="InterPro" id="IPR052016">
    <property type="entry name" value="Bact_Sigma-Reg"/>
</dbReference>
<proteinExistence type="predicted"/>
<dbReference type="SUPFAM" id="SSF81606">
    <property type="entry name" value="PP2C-like"/>
    <property type="match status" value="1"/>
</dbReference>
<name>X1AN63_9ZZZZ</name>
<comment type="caution">
    <text evidence="3">The sequence shown here is derived from an EMBL/GenBank/DDBJ whole genome shotgun (WGS) entry which is preliminary data.</text>
</comment>
<gene>
    <name evidence="3" type="ORF">S01H4_22006</name>
</gene>